<gene>
    <name evidence="1" type="ORF">N8T08_003620</name>
</gene>
<evidence type="ECO:0000313" key="2">
    <source>
        <dbReference type="Proteomes" id="UP001177260"/>
    </source>
</evidence>
<accession>A0ACC3B640</accession>
<evidence type="ECO:0000313" key="1">
    <source>
        <dbReference type="EMBL" id="KAK1145972.1"/>
    </source>
</evidence>
<organism evidence="1 2">
    <name type="scientific">Aspergillus melleus</name>
    <dbReference type="NCBI Taxonomy" id="138277"/>
    <lineage>
        <taxon>Eukaryota</taxon>
        <taxon>Fungi</taxon>
        <taxon>Dikarya</taxon>
        <taxon>Ascomycota</taxon>
        <taxon>Pezizomycotina</taxon>
        <taxon>Eurotiomycetes</taxon>
        <taxon>Eurotiomycetidae</taxon>
        <taxon>Eurotiales</taxon>
        <taxon>Aspergillaceae</taxon>
        <taxon>Aspergillus</taxon>
        <taxon>Aspergillus subgen. Circumdati</taxon>
    </lineage>
</organism>
<sequence length="184" mass="20104">MAPSRAIDASSSRSPKPSLRLAFRRPNGAKDYRPGLRFLAIGALVSPLVGADDLSTADGWAEFFAQSVDIPMSALFELTLPLVHPLMLKAMRPNDTYMALGVAASVTLLYQVLDPATTVEYAKDTFTVIEQAIECLNCMERLGPRAAQKLSVELIQMAKNVLFFHTNQDEYSVVPDDSARLALS</sequence>
<name>A0ACC3B640_9EURO</name>
<dbReference type="Proteomes" id="UP001177260">
    <property type="component" value="Unassembled WGS sequence"/>
</dbReference>
<comment type="caution">
    <text evidence="1">The sequence shown here is derived from an EMBL/GenBank/DDBJ whole genome shotgun (WGS) entry which is preliminary data.</text>
</comment>
<dbReference type="EMBL" id="JAOPJF010000020">
    <property type="protein sequence ID" value="KAK1145972.1"/>
    <property type="molecule type" value="Genomic_DNA"/>
</dbReference>
<proteinExistence type="predicted"/>
<keyword evidence="2" id="KW-1185">Reference proteome</keyword>
<protein>
    <submittedName>
        <fullName evidence="1">Uncharacterized protein</fullName>
    </submittedName>
</protein>
<reference evidence="1 2" key="1">
    <citation type="journal article" date="2023" name="ACS Omega">
        <title>Identification of the Neoaspergillic Acid Biosynthesis Gene Cluster by Establishing an In Vitro CRISPR-Ribonucleoprotein Genetic System in Aspergillus melleus.</title>
        <authorList>
            <person name="Yuan B."/>
            <person name="Grau M.F."/>
            <person name="Murata R.M."/>
            <person name="Torok T."/>
            <person name="Venkateswaran K."/>
            <person name="Stajich J.E."/>
            <person name="Wang C.C.C."/>
        </authorList>
    </citation>
    <scope>NUCLEOTIDE SEQUENCE [LARGE SCALE GENOMIC DNA]</scope>
    <source>
        <strain evidence="1 2">IMV 1140</strain>
    </source>
</reference>